<reference evidence="3" key="2">
    <citation type="submission" date="2000-03" db="EMBL/GenBank/DDBJ databases">
        <authorList>
            <person name="Lin X."/>
            <person name="Kaul S."/>
            <person name="Shea T.P."/>
            <person name="Fujii C.Y."/>
            <person name="Shen M."/>
            <person name="VanAken S.E."/>
            <person name="Barnstead M.E."/>
            <person name="Mason T.M."/>
            <person name="Bowman C.L."/>
            <person name="Ronning C.M."/>
            <person name="Benito M.-I."/>
            <person name="Carrera A.J."/>
            <person name="Creasy T.H."/>
            <person name="Buell C.R."/>
            <person name="Town C.D."/>
            <person name="Nierman W.C."/>
            <person name="Fraser C.M."/>
            <person name="Venter J.C."/>
        </authorList>
    </citation>
    <scope>NUCLEOTIDE SEQUENCE</scope>
</reference>
<evidence type="ECO:0000259" key="1">
    <source>
        <dbReference type="PROSITE" id="PS52045"/>
    </source>
</evidence>
<gene>
    <name evidence="2 4" type="ordered locus">At2g24950</name>
    <name evidence="4" type="ORF">F27C12.13</name>
    <name evidence="4" type="ORF">F27C12_13</name>
</gene>
<name>Q9SK38_ARATH</name>
<dbReference type="ExpressionAtlas" id="Q9SK38">
    <property type="expression patterns" value="baseline and differential"/>
</dbReference>
<dbReference type="PROSITE" id="PS52045">
    <property type="entry name" value="NEPROSIN_PEP_CD"/>
    <property type="match status" value="1"/>
</dbReference>
<dbReference type="Pfam" id="PF14365">
    <property type="entry name" value="Neprosin_AP"/>
    <property type="match status" value="1"/>
</dbReference>
<evidence type="ECO:0000313" key="2">
    <source>
        <dbReference type="Araport" id="AT2G24950"/>
    </source>
</evidence>
<reference evidence="4 5" key="1">
    <citation type="journal article" date="1999" name="Nature">
        <title>Sequence and analysis of chromosome 2 of the plant Arabidopsis thaliana.</title>
        <authorList>
            <person name="Lin X."/>
            <person name="Kaul S."/>
            <person name="Rounsley S."/>
            <person name="Shea T.P."/>
            <person name="Benito M.I."/>
            <person name="Town C.D."/>
            <person name="Fujii C.Y."/>
            <person name="Mason T."/>
            <person name="Bowman C.L."/>
            <person name="Barnstead M."/>
            <person name="Feldblyum T.V."/>
            <person name="Buell C.R."/>
            <person name="Ketchum K.A."/>
            <person name="Lee J."/>
            <person name="Ronning C.M."/>
            <person name="Koo H.L."/>
            <person name="Moffat K.S."/>
            <person name="Cronin L.A."/>
            <person name="Shen M."/>
            <person name="Pai G."/>
            <person name="Van Aken S."/>
            <person name="Umayam L."/>
            <person name="Tallon L.J."/>
            <person name="Gill J.E."/>
            <person name="Adams M.D."/>
            <person name="Carrera A.J."/>
            <person name="Creasy T.H."/>
            <person name="Goodman H.M."/>
            <person name="Somerville C.R."/>
            <person name="Copenhaver G.P."/>
            <person name="Preuss D."/>
            <person name="Nierman W.C."/>
            <person name="White O."/>
            <person name="Eisen J.A."/>
            <person name="Salzberg S.L."/>
            <person name="Fraser C.M."/>
            <person name="Venter J.C."/>
        </authorList>
    </citation>
    <scope>NUCLEOTIDE SEQUENCE [LARGE SCALE GENOMIC DNA]</scope>
    <source>
        <strain evidence="5">cv. Columbia</strain>
    </source>
</reference>
<dbReference type="PANTHER" id="PTHR31589:SF176">
    <property type="entry name" value="NEPROSIN ACTIVATION PEPTIDE DOMAIN-CONTAINING PROTEIN-RELATED"/>
    <property type="match status" value="1"/>
</dbReference>
<keyword evidence="5" id="KW-1185">Reference proteome</keyword>
<dbReference type="PANTHER" id="PTHR31589">
    <property type="entry name" value="PROTEIN, PUTATIVE (DUF239)-RELATED-RELATED"/>
    <property type="match status" value="1"/>
</dbReference>
<dbReference type="InterPro" id="IPR053168">
    <property type="entry name" value="Glutamic_endopeptidase"/>
</dbReference>
<feature type="domain" description="Neprosin PEP catalytic" evidence="1">
    <location>
        <begin position="170"/>
        <end position="411"/>
    </location>
</feature>
<dbReference type="PIR" id="D84642">
    <property type="entry name" value="D84642"/>
</dbReference>
<reference evidence="4" key="5">
    <citation type="submission" date="2016-05" db="EMBL/GenBank/DDBJ databases">
        <authorList>
            <person name="Krishnakumar V."/>
            <person name="Cheng C.-Y."/>
            <person name="Chan A.P."/>
            <person name="Schobel S."/>
            <person name="Kim M."/>
            <person name="Ferlanti E.S."/>
            <person name="Belyaeva I."/>
            <person name="Rosen B.D."/>
            <person name="Micklem G."/>
            <person name="Miller J.R."/>
            <person name="Vaughn M."/>
            <person name="Town C.D."/>
        </authorList>
    </citation>
    <scope>NUCLEOTIDE SEQUENCE</scope>
</reference>
<dbReference type="Araport" id="AT2G24950"/>
<reference evidence="4" key="4">
    <citation type="submission" date="2011-02" db="EMBL/GenBank/DDBJ databases">
        <authorList>
            <consortium name="TAIR"/>
            <person name="Swarbreck D."/>
            <person name="Lamesch P."/>
            <person name="Wilks C."/>
            <person name="Huala E."/>
        </authorList>
    </citation>
    <scope>NUCLEOTIDE SEQUENCE</scope>
</reference>
<protein>
    <submittedName>
        <fullName evidence="4">Transmembrane protein, putative (DUF239)</fullName>
    </submittedName>
</protein>
<keyword evidence="4" id="KW-0472">Membrane</keyword>
<proteinExistence type="predicted"/>
<evidence type="ECO:0000313" key="5">
    <source>
        <dbReference type="Proteomes" id="UP000006548"/>
    </source>
</evidence>
<dbReference type="AlphaFoldDB" id="Q9SK38"/>
<dbReference type="SMR" id="Q9SK38"/>
<evidence type="ECO:0000313" key="4">
    <source>
        <dbReference type="EMBL" id="AEC07642.1"/>
    </source>
</evidence>
<reference evidence="3" key="3">
    <citation type="submission" date="2002-02" db="EMBL/GenBank/DDBJ databases">
        <authorList>
            <person name="Town C.D."/>
            <person name="Kaul S."/>
        </authorList>
    </citation>
    <scope>NUCLEOTIDE SEQUENCE</scope>
</reference>
<dbReference type="STRING" id="3702.Q9SK38"/>
<dbReference type="EMBL" id="CP002685">
    <property type="protein sequence ID" value="AEC07642.1"/>
    <property type="molecule type" value="Genomic_DNA"/>
</dbReference>
<dbReference type="InterPro" id="IPR025521">
    <property type="entry name" value="Neprosin_propep"/>
</dbReference>
<organism evidence="3">
    <name type="scientific">Arabidopsis thaliana</name>
    <name type="common">Mouse-ear cress</name>
    <dbReference type="NCBI Taxonomy" id="3702"/>
    <lineage>
        <taxon>Eukaryota</taxon>
        <taxon>Viridiplantae</taxon>
        <taxon>Streptophyta</taxon>
        <taxon>Embryophyta</taxon>
        <taxon>Tracheophyta</taxon>
        <taxon>Spermatophyta</taxon>
        <taxon>Magnoliopsida</taxon>
        <taxon>eudicotyledons</taxon>
        <taxon>Gunneridae</taxon>
        <taxon>Pentapetalae</taxon>
        <taxon>rosids</taxon>
        <taxon>malvids</taxon>
        <taxon>Brassicales</taxon>
        <taxon>Brassicaceae</taxon>
        <taxon>Camelineae</taxon>
        <taxon>Arabidopsis</taxon>
    </lineage>
</organism>
<dbReference type="EMBL" id="AC006585">
    <property type="protein sequence ID" value="AAD23018.1"/>
    <property type="molecule type" value="Genomic_DNA"/>
</dbReference>
<dbReference type="Proteomes" id="UP000006548">
    <property type="component" value="Chromosome 2"/>
</dbReference>
<dbReference type="InterPro" id="IPR004314">
    <property type="entry name" value="Neprosin"/>
</dbReference>
<dbReference type="KEGG" id="ath:AT2G24950"/>
<sequence>MEKKKSLYSYIFTLTLFLTNMKMSCWRMLLFLLGYILYFYRFVDAEILQTFSDFEIEEQLKVVNKPATKIIKTIHGDSYDCVDFYKQPAFDHPLMKNHLFHYKMRRPSSLRTSRASNRKFGYLWKNGIGCPIGTVPIKKIAKDELLKLNLFSNSYNPRGSWNFTYNQYNVDNNQHHFAVSRTKKIIGKIYNGATMILSINDPKVKPLQYSSARMHVQIGDDFIQAGWTVNQKLYSDNKTRSYVYTKIGENQCYNSMCPAGIIMVSSDIALGLDLGPPCVRGSRTMVSSEFGLLKNKENGDWWLKLGGQEIGYWPAKKFKETSANNIEWGGEVYSAFLPSPQMRNDHFPETHIEYDAIIFNITIVDENFKSVERIKHREAFSDNTRGYKVYDDIYVELPIRNAIYYGGPGNI</sequence>
<dbReference type="GeneID" id="817034"/>
<reference evidence="5" key="6">
    <citation type="journal article" date="2017" name="Plant J.">
        <title>Araport11: a complete reannotation of the Arabidopsis thaliana reference genome.</title>
        <authorList>
            <person name="Cheng C.Y."/>
            <person name="Krishnakumar V."/>
            <person name="Chan A.P."/>
            <person name="Thibaud-Nissen F."/>
            <person name="Schobel S."/>
            <person name="Town C.D."/>
        </authorList>
    </citation>
    <scope>GENOME REANNOTATION</scope>
    <source>
        <strain evidence="5">cv. Columbia</strain>
    </source>
</reference>
<dbReference type="OMA" id="QHHFAVS"/>
<dbReference type="HOGENOM" id="CLU_030538_1_2_1"/>
<dbReference type="eggNOG" id="ENOG502RY8N">
    <property type="taxonomic scope" value="Eukaryota"/>
</dbReference>
<keyword evidence="4" id="KW-0812">Transmembrane</keyword>
<dbReference type="Pfam" id="PF03080">
    <property type="entry name" value="Neprosin"/>
    <property type="match status" value="1"/>
</dbReference>
<dbReference type="PaxDb" id="3702-AT2G24950.1"/>
<dbReference type="TAIR" id="AT2G24950"/>
<accession>Q9SK38</accession>
<evidence type="ECO:0000313" key="3">
    <source>
        <dbReference type="EMBL" id="AAD23018.1"/>
    </source>
</evidence>